<dbReference type="InterPro" id="IPR021843">
    <property type="entry name" value="PSME4_C"/>
</dbReference>
<comment type="function">
    <text evidence="10">Associated component of the proteasome that specifically recognizes acetylated histones and promotes ATP- and ubiquitin-independent degradation of core histones during DNA damage response. Recognizes and binds acetylated histones via its bromodomain-like (BRDL) region and activates the proteasome by opening the gated channel for substrate entry. Binds to the core proteasome via its C-terminus, which occupies the same binding sites as the proteasomal ATPases, opening the closed structure of the proteasome via an active gating mechanism. involved in DNA damage response in somatic cells: binds to acetylated histones and promotes degradation of histones.</text>
</comment>
<dbReference type="Proteomes" id="UP000694701">
    <property type="component" value="Unplaced"/>
</dbReference>
<feature type="region of interest" description="Disordered" evidence="12">
    <location>
        <begin position="1114"/>
        <end position="1140"/>
    </location>
</feature>
<dbReference type="Pfam" id="PF16507">
    <property type="entry name" value="HEAT_PSME4_mid"/>
    <property type="match status" value="1"/>
</dbReference>
<comment type="subcellular location">
    <subcellularLocation>
        <location evidence="2">Cytoplasm</location>
        <location evidence="2">Cytosol</location>
    </subcellularLocation>
    <subcellularLocation>
        <location evidence="1">Nucleus speckle</location>
    </subcellularLocation>
</comment>
<sequence length="1887" mass="216922">MTISNIIEVEEPQLGDCDMKKEGTELLGFVPQKEIVYNELLPYKDKLDEESNEILAEIKGNLGRAVQLREIWPGVLFWTRKLSTYMRLYGRKFSKEDHVLFVKLLYELVTIPKLEISMMQSFARLLITLLKKKELLSREDLELPWRPLYELLDRILYSKTEHLGLNWFPSSVEAVLKALIKNCRPYFPESATQEMLDEWRPLMCPFNLTMQKAMGYFELFLPTTLPPELHDKGFKLWFDELISLWVSVQNLPSWEVSLVSLFARLANDNIGYIDWDPYIPKIFTRILRSLNLPVGSSQMLVSRYLTNAYDISHVVIWISALLGGPSKQTQTQLSGLFNSITSFFHPSNHGRWLMKLMKLLQRLPASVVKRLHRERYRTPTWLTPVPESHLLSEQDITDFVESMKQPVLLAMFSKTGSLDAAQALQNLALLRPELVIPPLLEKTYPAMETLTEPHQLTATLSCMISVAQSLLAGGQRFPEGPTHMLPLLMRALPGVDPNDFSKCMITFQFLATFVTFVPLVDCSAAVQTRNDLTQVEKQLCSASAEFEYFVLQFIDRCFALIEMSTLEQTREEMETEKMTNLESLVELGLSSTFCTILIQCSMEIFQVALEKVFNFATTNIFETHVAGRMVADMCRAATKCHPAEALKLFLPHCCNVILQISDNEEVLNEEELDKELMWNLQLFSEVTRVGGDQLLVYRSQLVQILQLTLHLKCKQGYNLACKLLYHILRSMSIIYPREYCSVPGGVQQHSDTYLPIKDWGQPGDLLNLDIQWHVPSTEEKEFVFYLLDLLLKPELQRLQEYTQGEQDISRDDVLQSLSIVQNCLLGAGSLLPPLQGEPVPEMAISMVQLCETKVYAGVDYDLSRENYREDICKVIRPLLHHILEHSEDDIKSLFSIIKIINDLLHFKGSHKHEFDSRWRSFSLVKNSMENKLHGSKQHIRALLIDRVVLQHELRNLTKEGCCYRSVHQDLINDLLRLSTSHYSQVRSKAQNVLFTALGTYSLCCRDVYPAVLEYLDPDRTDVTQQQFKGALYCLLGNRSGICLANLQYWDCITLTWPAIIRSSMSPSMSLEKPSVVRLFDDLADKIHRQYETIGVDFSIPESCVDVALKMMKSSNPEPTPCAASEQEELEGRKRQEQKNKDSVQKYEKLVVDLSNSLYDGNLYVYSLCLVRLHSKCLNGKVMEIHWSCACLFGRPWKFEQIAIGFLSLMLRDDHPLPSSAVLFFIESLNHDSLLVRNSAISAVSGILKQLKRPHKKVAVNPYDLPELKMSLQSCGGKALDSLLMGDRPDNQWLQYDSSRLPRSQQDWDECCFIEKTHWGYSTWPRTLMLYAPPEEQPKQGKTRQEMNESEQIIYDHFSDQQFIDQFIHYLSLEDRKGRDLFSPRRFCLFKGLFRNFDDAFLPLLKPHMERLVADSHESTQCCVAEIISGLIRGSKHWSYSKVEKLWALLCPLLRKALSNITIETYADWGTCIATACESRDPRKLHWLFEMLMESLVTGEGGSFMDACRLYVLQGGLAQQEWRVPELLHRLLQYLEPKLTQVYKNVRERMGSVLTYIFMIDVNLPHTQPTMSPRIAEFTERVLARLKPLTEGEEEIQNHVLEENTVGDQDERTQAIKLLKTVLKWLMTSAGRSFSSAVPEQLRLLPLLFKIAPVENDDSYDEMKRDAKTCLSLMSQGLLYSEQIPQVLSALEEISRISSWHARYNVLTYLQVMVFYNLFTFLSDAKAVSDVRALVLRLLEDEQLEVREMAATTLSGFLQCNFLSIDEPLQAHFEALSKTRLPKRKRRELGSVVDMISSADLVRRHAGVLGLSACILSSPYDVPTWMPQILIDLSAHLNDTQPIEMTVKKTLSDFRRTHHDNWQEHKQKFTDDQLLVLTDLLVSPCYYA</sequence>
<dbReference type="InterPro" id="IPR032430">
    <property type="entry name" value="Blm10_mid"/>
</dbReference>
<dbReference type="GO" id="GO:1990111">
    <property type="term" value="C:spermatoproteasome complex"/>
    <property type="evidence" value="ECO:0007669"/>
    <property type="project" value="TreeGrafter"/>
</dbReference>
<evidence type="ECO:0000259" key="15">
    <source>
        <dbReference type="Pfam" id="PF23096"/>
    </source>
</evidence>
<evidence type="ECO:0000256" key="10">
    <source>
        <dbReference type="ARBA" id="ARBA00056104"/>
    </source>
</evidence>
<dbReference type="Pfam" id="PF23096">
    <property type="entry name" value="HEAT_PSME4"/>
    <property type="match status" value="1"/>
</dbReference>
<dbReference type="InterPro" id="IPR011989">
    <property type="entry name" value="ARM-like"/>
</dbReference>
<evidence type="ECO:0000256" key="2">
    <source>
        <dbReference type="ARBA" id="ARBA00004514"/>
    </source>
</evidence>
<keyword evidence="7" id="KW-0647">Proteasome</keyword>
<evidence type="ECO:0000256" key="7">
    <source>
        <dbReference type="ARBA" id="ARBA00022942"/>
    </source>
</evidence>
<dbReference type="InterPro" id="IPR055455">
    <property type="entry name" value="HEAT_PSME4"/>
</dbReference>
<evidence type="ECO:0000256" key="5">
    <source>
        <dbReference type="ARBA" id="ARBA00022737"/>
    </source>
</evidence>
<keyword evidence="5" id="KW-0677">Repeat</keyword>
<dbReference type="GO" id="GO:0016504">
    <property type="term" value="F:peptidase activator activity"/>
    <property type="evidence" value="ECO:0007669"/>
    <property type="project" value="InterPro"/>
</dbReference>
<evidence type="ECO:0000256" key="3">
    <source>
        <dbReference type="ARBA" id="ARBA00005739"/>
    </source>
</evidence>
<keyword evidence="6" id="KW-0227">DNA damage</keyword>
<dbReference type="Ensembl" id="ENSCCRT00020037833.1">
    <property type="protein sequence ID" value="ENSCCRP00020034634.1"/>
    <property type="gene ID" value="ENSCCRG00020013120.1"/>
</dbReference>
<evidence type="ECO:0000256" key="9">
    <source>
        <dbReference type="ARBA" id="ARBA00023242"/>
    </source>
</evidence>
<accession>A0A8C2E8C4</accession>
<comment type="subunit">
    <text evidence="11">Homodimer. Interacts with the 20S and 26S proteasomes.</text>
</comment>
<dbReference type="InterPro" id="IPR016024">
    <property type="entry name" value="ARM-type_fold"/>
</dbReference>
<name>A0A8C2E8C4_CYPCA</name>
<keyword evidence="4" id="KW-0963">Cytoplasm</keyword>
<organism evidence="16 17">
    <name type="scientific">Cyprinus carpio</name>
    <name type="common">Common carp</name>
    <dbReference type="NCBI Taxonomy" id="7962"/>
    <lineage>
        <taxon>Eukaryota</taxon>
        <taxon>Metazoa</taxon>
        <taxon>Chordata</taxon>
        <taxon>Craniata</taxon>
        <taxon>Vertebrata</taxon>
        <taxon>Euteleostomi</taxon>
        <taxon>Actinopterygii</taxon>
        <taxon>Neopterygii</taxon>
        <taxon>Teleostei</taxon>
        <taxon>Ostariophysi</taxon>
        <taxon>Cypriniformes</taxon>
        <taxon>Cyprinidae</taxon>
        <taxon>Cyprininae</taxon>
        <taxon>Cyprinus</taxon>
    </lineage>
</organism>
<dbReference type="GO" id="GO:0010499">
    <property type="term" value="P:proteasomal ubiquitin-independent protein catabolic process"/>
    <property type="evidence" value="ECO:0007669"/>
    <property type="project" value="TreeGrafter"/>
</dbReference>
<dbReference type="GO" id="GO:0070628">
    <property type="term" value="F:proteasome binding"/>
    <property type="evidence" value="ECO:0007669"/>
    <property type="project" value="InterPro"/>
</dbReference>
<dbReference type="GO" id="GO:0005829">
    <property type="term" value="C:cytosol"/>
    <property type="evidence" value="ECO:0007669"/>
    <property type="project" value="UniProtKB-SubCell"/>
</dbReference>
<keyword evidence="9" id="KW-0539">Nucleus</keyword>
<evidence type="ECO:0000259" key="14">
    <source>
        <dbReference type="Pfam" id="PF16507"/>
    </source>
</evidence>
<protein>
    <submittedName>
        <fullName evidence="16">Proteasome activator subunit 4a</fullName>
    </submittedName>
</protein>
<feature type="compositionally biased region" description="Basic and acidic residues" evidence="12">
    <location>
        <begin position="1129"/>
        <end position="1140"/>
    </location>
</feature>
<dbReference type="SUPFAM" id="SSF48371">
    <property type="entry name" value="ARM repeat"/>
    <property type="match status" value="2"/>
</dbReference>
<dbReference type="GO" id="GO:0006281">
    <property type="term" value="P:DNA repair"/>
    <property type="evidence" value="ECO:0007669"/>
    <property type="project" value="UniProtKB-KW"/>
</dbReference>
<evidence type="ECO:0000256" key="12">
    <source>
        <dbReference type="SAM" id="MobiDB-lite"/>
    </source>
</evidence>
<reference evidence="16" key="1">
    <citation type="submission" date="2025-08" db="UniProtKB">
        <authorList>
            <consortium name="Ensembl"/>
        </authorList>
    </citation>
    <scope>IDENTIFICATION</scope>
</reference>
<comment type="similarity">
    <text evidence="3">Belongs to the BLM10 family.</text>
</comment>
<evidence type="ECO:0000256" key="11">
    <source>
        <dbReference type="ARBA" id="ARBA00065126"/>
    </source>
</evidence>
<feature type="domain" description="Proteasome activator complex subunit 4-like HEAT repeat-like" evidence="15">
    <location>
        <begin position="1220"/>
        <end position="1513"/>
    </location>
</feature>
<evidence type="ECO:0000259" key="13">
    <source>
        <dbReference type="Pfam" id="PF11919"/>
    </source>
</evidence>
<evidence type="ECO:0000256" key="4">
    <source>
        <dbReference type="ARBA" id="ARBA00022490"/>
    </source>
</evidence>
<feature type="domain" description="Proteasome activator Blm10 middle HEAT repeats region" evidence="14">
    <location>
        <begin position="333"/>
        <end position="831"/>
    </location>
</feature>
<feature type="domain" description="Proteasome activator complex subunit 4 C-terminal" evidence="13">
    <location>
        <begin position="1801"/>
        <end position="1887"/>
    </location>
</feature>
<dbReference type="InterPro" id="IPR035309">
    <property type="entry name" value="PSME4"/>
</dbReference>
<dbReference type="Pfam" id="PF11919">
    <property type="entry name" value="PSME4_C"/>
    <property type="match status" value="1"/>
</dbReference>
<dbReference type="PANTHER" id="PTHR32170">
    <property type="entry name" value="PROTEASOME ACTIVATOR COMPLEX SUBUNIT 4"/>
    <property type="match status" value="1"/>
</dbReference>
<dbReference type="GO" id="GO:0016607">
    <property type="term" value="C:nuclear speck"/>
    <property type="evidence" value="ECO:0007669"/>
    <property type="project" value="UniProtKB-SubCell"/>
</dbReference>
<evidence type="ECO:0000313" key="17">
    <source>
        <dbReference type="Proteomes" id="UP000694701"/>
    </source>
</evidence>
<dbReference type="Gene3D" id="1.25.10.10">
    <property type="entry name" value="Leucine-rich Repeat Variant"/>
    <property type="match status" value="1"/>
</dbReference>
<keyword evidence="8" id="KW-0234">DNA repair</keyword>
<evidence type="ECO:0000256" key="8">
    <source>
        <dbReference type="ARBA" id="ARBA00023204"/>
    </source>
</evidence>
<evidence type="ECO:0000256" key="6">
    <source>
        <dbReference type="ARBA" id="ARBA00022763"/>
    </source>
</evidence>
<evidence type="ECO:0000256" key="1">
    <source>
        <dbReference type="ARBA" id="ARBA00004324"/>
    </source>
</evidence>
<evidence type="ECO:0000313" key="16">
    <source>
        <dbReference type="Ensembl" id="ENSCCRP00020034634.1"/>
    </source>
</evidence>
<dbReference type="FunFam" id="1.25.10.10:FF:000183">
    <property type="entry name" value="Proteasome activator complex subunit 4"/>
    <property type="match status" value="1"/>
</dbReference>
<dbReference type="PANTHER" id="PTHR32170:SF3">
    <property type="entry name" value="PROTEASOME ACTIVATOR COMPLEX SUBUNIT 4"/>
    <property type="match status" value="1"/>
</dbReference>
<proteinExistence type="inferred from homology"/>